<sequence length="352" mass="38101">MTQVLLIHERFSPDSGGGGEYVALERARWLMRSGCQVRVLCAGDPSITEVDGIPTRRFAVPRQAMLLLLPQAVAEARRADIVHAFTFHAAPLAYAAARIAGRPVVCEQLGLFGPAWREMRAGIAGRILERIERWQLRLRFDDHLFLSPASFDMARRLGFGGTGSIVTPGIDAPSAGAWDKPAAAPVLFAGKLDRRKGFDRLCAVAESMPDIRFEAVGWSDGPLPSAPDNVAIIEGRGAVYRAALARASVLFMPSRAETFGLVIFEAMQAGCSIVSTIPADYHGVLLDPWDHDAAVRAIRARTDDPSLALSEGRGNRATAKSLSWQASSDAVLAIYRKLLSEPKFKGSANEPQ</sequence>
<evidence type="ECO:0000313" key="3">
    <source>
        <dbReference type="Proteomes" id="UP000284547"/>
    </source>
</evidence>
<dbReference type="AlphaFoldDB" id="A0A411YZW0"/>
<dbReference type="Pfam" id="PF13579">
    <property type="entry name" value="Glyco_trans_4_4"/>
    <property type="match status" value="1"/>
</dbReference>
<dbReference type="SUPFAM" id="SSF53756">
    <property type="entry name" value="UDP-Glycosyltransferase/glycogen phosphorylase"/>
    <property type="match status" value="1"/>
</dbReference>
<keyword evidence="3" id="KW-1185">Reference proteome</keyword>
<dbReference type="InterPro" id="IPR028098">
    <property type="entry name" value="Glyco_trans_4-like_N"/>
</dbReference>
<dbReference type="EMBL" id="QWEY01000009">
    <property type="protein sequence ID" value="RGP36328.1"/>
    <property type="molecule type" value="Genomic_DNA"/>
</dbReference>
<dbReference type="GO" id="GO:0016757">
    <property type="term" value="F:glycosyltransferase activity"/>
    <property type="evidence" value="ECO:0007669"/>
    <property type="project" value="UniProtKB-ARBA"/>
</dbReference>
<feature type="domain" description="Glycosyltransferase subfamily 4-like N-terminal" evidence="1">
    <location>
        <begin position="17"/>
        <end position="159"/>
    </location>
</feature>
<protein>
    <submittedName>
        <fullName evidence="2">Glycosyltransferase</fullName>
    </submittedName>
</protein>
<reference evidence="2 3" key="1">
    <citation type="submission" date="2018-08" db="EMBL/GenBank/DDBJ databases">
        <title>Flavobacterium tibetense sp. nov., isolated from a wetland YonghuCo on Tibetan Plateau.</title>
        <authorList>
            <person name="Phurbu D."/>
            <person name="Lu H."/>
            <person name="Xing P."/>
        </authorList>
    </citation>
    <scope>NUCLEOTIDE SEQUENCE [LARGE SCALE GENOMIC DNA]</scope>
    <source>
        <strain evidence="2 3">DJC</strain>
    </source>
</reference>
<dbReference type="Pfam" id="PF13692">
    <property type="entry name" value="Glyco_trans_1_4"/>
    <property type="match status" value="1"/>
</dbReference>
<dbReference type="OrthoDB" id="529131at2"/>
<dbReference type="PANTHER" id="PTHR12526">
    <property type="entry name" value="GLYCOSYLTRANSFERASE"/>
    <property type="match status" value="1"/>
</dbReference>
<evidence type="ECO:0000313" key="2">
    <source>
        <dbReference type="EMBL" id="RGP36328.1"/>
    </source>
</evidence>
<proteinExistence type="predicted"/>
<comment type="caution">
    <text evidence="2">The sequence shown here is derived from an EMBL/GenBank/DDBJ whole genome shotgun (WGS) entry which is preliminary data.</text>
</comment>
<evidence type="ECO:0000259" key="1">
    <source>
        <dbReference type="Pfam" id="PF13579"/>
    </source>
</evidence>
<dbReference type="Gene3D" id="3.40.50.2000">
    <property type="entry name" value="Glycogen Phosphorylase B"/>
    <property type="match status" value="2"/>
</dbReference>
<gene>
    <name evidence="2" type="ORF">D1012_16245</name>
</gene>
<dbReference type="RefSeq" id="WP_147335720.1">
    <property type="nucleotide sequence ID" value="NZ_QWEY01000009.1"/>
</dbReference>
<keyword evidence="2" id="KW-0808">Transferase</keyword>
<dbReference type="Proteomes" id="UP000284547">
    <property type="component" value="Unassembled WGS sequence"/>
</dbReference>
<organism evidence="2 3">
    <name type="scientific">Pseudotabrizicola alkalilacus</name>
    <dbReference type="NCBI Taxonomy" id="2305252"/>
    <lineage>
        <taxon>Bacteria</taxon>
        <taxon>Pseudomonadati</taxon>
        <taxon>Pseudomonadota</taxon>
        <taxon>Alphaproteobacteria</taxon>
        <taxon>Rhodobacterales</taxon>
        <taxon>Paracoccaceae</taxon>
        <taxon>Pseudotabrizicola</taxon>
    </lineage>
</organism>
<name>A0A411YZW0_9RHOB</name>
<accession>A0A411YZW0</accession>
<dbReference type="CDD" id="cd03801">
    <property type="entry name" value="GT4_PimA-like"/>
    <property type="match status" value="1"/>
</dbReference>